<sequence>MGDLIFVLPSLIIFFFIIFQIFSLFKKVFGFISKNFDLTIENADQETKKSSTQVEQDYDQDQVKTRIAEAEKQSLAENKEKIMRKSKTDLKQNNSHKKSSQTGAKEQMQMHKKKRFKKKNSSLGEIFARYNEVEKAVIYNEILSKPKALKRD</sequence>
<dbReference type="AlphaFoldDB" id="A0A1N6V478"/>
<dbReference type="Proteomes" id="UP000185669">
    <property type="component" value="Unassembled WGS sequence"/>
</dbReference>
<evidence type="ECO:0000256" key="1">
    <source>
        <dbReference type="SAM" id="MobiDB-lite"/>
    </source>
</evidence>
<feature type="transmembrane region" description="Helical" evidence="2">
    <location>
        <begin position="6"/>
        <end position="25"/>
    </location>
</feature>
<dbReference type="OrthoDB" id="2113021at2"/>
<accession>A0A1N6V478</accession>
<reference evidence="4" key="1">
    <citation type="submission" date="2017-01" db="EMBL/GenBank/DDBJ databases">
        <authorList>
            <person name="Varghese N."/>
            <person name="Submissions S."/>
        </authorList>
    </citation>
    <scope>NUCLEOTIDE SEQUENCE [LARGE SCALE GENOMIC DNA]</scope>
    <source>
        <strain evidence="4">ATCC 700103</strain>
    </source>
</reference>
<keyword evidence="4" id="KW-1185">Reference proteome</keyword>
<dbReference type="RefSeq" id="WP_076544570.1">
    <property type="nucleotide sequence ID" value="NZ_FTNC01000007.1"/>
</dbReference>
<feature type="compositionally biased region" description="Basic residues" evidence="1">
    <location>
        <begin position="110"/>
        <end position="119"/>
    </location>
</feature>
<organism evidence="3 4">
    <name type="scientific">Halanaerobium kushneri</name>
    <dbReference type="NCBI Taxonomy" id="56779"/>
    <lineage>
        <taxon>Bacteria</taxon>
        <taxon>Bacillati</taxon>
        <taxon>Bacillota</taxon>
        <taxon>Clostridia</taxon>
        <taxon>Halanaerobiales</taxon>
        <taxon>Halanaerobiaceae</taxon>
        <taxon>Halanaerobium</taxon>
    </lineage>
</organism>
<name>A0A1N6V478_9FIRM</name>
<proteinExistence type="predicted"/>
<keyword evidence="2" id="KW-0472">Membrane</keyword>
<evidence type="ECO:0000256" key="2">
    <source>
        <dbReference type="SAM" id="Phobius"/>
    </source>
</evidence>
<feature type="compositionally biased region" description="Basic and acidic residues" evidence="1">
    <location>
        <begin position="74"/>
        <end position="90"/>
    </location>
</feature>
<keyword evidence="2" id="KW-1133">Transmembrane helix</keyword>
<protein>
    <submittedName>
        <fullName evidence="3">Uncharacterized protein</fullName>
    </submittedName>
</protein>
<feature type="region of interest" description="Disordered" evidence="1">
    <location>
        <begin position="74"/>
        <end position="119"/>
    </location>
</feature>
<evidence type="ECO:0000313" key="4">
    <source>
        <dbReference type="Proteomes" id="UP000185669"/>
    </source>
</evidence>
<keyword evidence="2" id="KW-0812">Transmembrane</keyword>
<dbReference type="EMBL" id="FTNC01000007">
    <property type="protein sequence ID" value="SIQ72608.1"/>
    <property type="molecule type" value="Genomic_DNA"/>
</dbReference>
<evidence type="ECO:0000313" key="3">
    <source>
        <dbReference type="EMBL" id="SIQ72608.1"/>
    </source>
</evidence>
<dbReference type="STRING" id="56779.SAMN05421834_107103"/>
<gene>
    <name evidence="3" type="ORF">SAMN05421834_107103</name>
</gene>